<dbReference type="EMBL" id="CACRUO010000015">
    <property type="protein sequence ID" value="VYT73690.1"/>
    <property type="molecule type" value="Genomic_DNA"/>
</dbReference>
<evidence type="ECO:0000313" key="2">
    <source>
        <dbReference type="EMBL" id="VYT73690.1"/>
    </source>
</evidence>
<proteinExistence type="predicted"/>
<gene>
    <name evidence="2" type="ORF">SSLFYP27_00512</name>
</gene>
<organism evidence="2">
    <name type="scientific">Staphylococcus simulans</name>
    <dbReference type="NCBI Taxonomy" id="1286"/>
    <lineage>
        <taxon>Bacteria</taxon>
        <taxon>Bacillati</taxon>
        <taxon>Bacillota</taxon>
        <taxon>Bacilli</taxon>
        <taxon>Bacillales</taxon>
        <taxon>Staphylococcaceae</taxon>
        <taxon>Staphylococcus</taxon>
    </lineage>
</organism>
<keyword evidence="1" id="KW-1133">Transmembrane helix</keyword>
<dbReference type="InterPro" id="IPR024735">
    <property type="entry name" value="TcpC"/>
</dbReference>
<dbReference type="RefSeq" id="WP_156666461.1">
    <property type="nucleotide sequence ID" value="NZ_CACRUO010000015.1"/>
</dbReference>
<dbReference type="CDD" id="cd16386">
    <property type="entry name" value="TcpC_N"/>
    <property type="match status" value="1"/>
</dbReference>
<name>A0A6N2Z7B6_STASI</name>
<evidence type="ECO:0000256" key="1">
    <source>
        <dbReference type="SAM" id="Phobius"/>
    </source>
</evidence>
<reference evidence="2" key="1">
    <citation type="submission" date="2019-11" db="EMBL/GenBank/DDBJ databases">
        <authorList>
            <person name="Feng L."/>
        </authorList>
    </citation>
    <scope>NUCLEOTIDE SEQUENCE</scope>
    <source>
        <strain evidence="2">SsimulansLFYP27</strain>
    </source>
</reference>
<keyword evidence="1" id="KW-0472">Membrane</keyword>
<keyword evidence="1" id="KW-0812">Transmembrane</keyword>
<dbReference type="Gene3D" id="3.10.450.540">
    <property type="match status" value="2"/>
</dbReference>
<dbReference type="CDD" id="cd16428">
    <property type="entry name" value="TcpC_C"/>
    <property type="match status" value="1"/>
</dbReference>
<dbReference type="Pfam" id="PF12642">
    <property type="entry name" value="TpcC"/>
    <property type="match status" value="1"/>
</dbReference>
<dbReference type="InterPro" id="IPR035628">
    <property type="entry name" value="TcpC_C"/>
</dbReference>
<dbReference type="AlphaFoldDB" id="A0A6N2Z7B6"/>
<sequence>MKILKNGLKTLYYKWQANGKERKDEKARKKEKTNQMPPQYKYRKAGIITFWCLFGFILLMSLLMFFALIGGGGKEKQQQVQEKPQNQATMQPAVEFSKEFAQKYLTFKSSESNTDRNERLKPYFVKEMHDGAGIEIDDTKDTESKVESLDLKGVEEAGNNKSYITIRANLKQTEYIKEEKKKGKKKEEVKTPKDKQVTKYLTIPVIYKDGSYAVYEYPKFTKVNENDVVSYKESNSNLTVNNSAEPGVKKFLNTFFEVYANESKDKVAYMLDSGVNVNTLDGDLKFSKIENLDLYNKKGDTNDLTAIVDVKFNDDIGTTYTTRYHINLKKQDDKYVITKFGENK</sequence>
<feature type="transmembrane region" description="Helical" evidence="1">
    <location>
        <begin position="45"/>
        <end position="69"/>
    </location>
</feature>
<protein>
    <submittedName>
        <fullName evidence="2">Conjugative transposon protein TcpC</fullName>
    </submittedName>
</protein>
<accession>A0A6N2Z7B6</accession>